<dbReference type="Pfam" id="PF13091">
    <property type="entry name" value="PLDc_2"/>
    <property type="match status" value="2"/>
</dbReference>
<dbReference type="RefSeq" id="WP_067554788.1">
    <property type="nucleotide sequence ID" value="NZ_CP016895.1"/>
</dbReference>
<keyword evidence="3" id="KW-1185">Reference proteome</keyword>
<name>A0A1B2LZT3_9GAMM</name>
<dbReference type="SMART" id="SM00155">
    <property type="entry name" value="PLDc"/>
    <property type="match status" value="2"/>
</dbReference>
<evidence type="ECO:0000259" key="1">
    <source>
        <dbReference type="PROSITE" id="PS50035"/>
    </source>
</evidence>
<dbReference type="PROSITE" id="PS50035">
    <property type="entry name" value="PLD"/>
    <property type="match status" value="2"/>
</dbReference>
<gene>
    <name evidence="2" type="ORF">BFG52_08620</name>
</gene>
<dbReference type="CDD" id="cd09113">
    <property type="entry name" value="PLDc_ymdC_like_2"/>
    <property type="match status" value="1"/>
</dbReference>
<dbReference type="GO" id="GO:0030572">
    <property type="term" value="F:phosphatidyltransferase activity"/>
    <property type="evidence" value="ECO:0007669"/>
    <property type="project" value="UniProtKB-ARBA"/>
</dbReference>
<dbReference type="Proteomes" id="UP000093391">
    <property type="component" value="Chromosome"/>
</dbReference>
<dbReference type="EMBL" id="CP016895">
    <property type="protein sequence ID" value="AOA58411.1"/>
    <property type="molecule type" value="Genomic_DNA"/>
</dbReference>
<dbReference type="SUPFAM" id="SSF56024">
    <property type="entry name" value="Phospholipase D/nuclease"/>
    <property type="match status" value="2"/>
</dbReference>
<reference evidence="2 3" key="1">
    <citation type="submission" date="2016-08" db="EMBL/GenBank/DDBJ databases">
        <authorList>
            <person name="Seilhamer J.J."/>
        </authorList>
    </citation>
    <scope>NUCLEOTIDE SEQUENCE [LARGE SCALE GENOMIC DNA]</scope>
    <source>
        <strain evidence="2 3">BRTC-1</strain>
    </source>
</reference>
<dbReference type="PANTHER" id="PTHR21248">
    <property type="entry name" value="CARDIOLIPIN SYNTHASE"/>
    <property type="match status" value="1"/>
</dbReference>
<proteinExistence type="predicted"/>
<accession>A0A1B2LZT3</accession>
<dbReference type="GO" id="GO:0032049">
    <property type="term" value="P:cardiolipin biosynthetic process"/>
    <property type="evidence" value="ECO:0007669"/>
    <property type="project" value="UniProtKB-ARBA"/>
</dbReference>
<dbReference type="PANTHER" id="PTHR21248:SF12">
    <property type="entry name" value="CARDIOLIPIN SYNTHASE C"/>
    <property type="match status" value="1"/>
</dbReference>
<dbReference type="InterPro" id="IPR025202">
    <property type="entry name" value="PLD-like_dom"/>
</dbReference>
<organism evidence="2 3">
    <name type="scientific">Acinetobacter larvae</name>
    <dbReference type="NCBI Taxonomy" id="1789224"/>
    <lineage>
        <taxon>Bacteria</taxon>
        <taxon>Pseudomonadati</taxon>
        <taxon>Pseudomonadota</taxon>
        <taxon>Gammaproteobacteria</taxon>
        <taxon>Moraxellales</taxon>
        <taxon>Moraxellaceae</taxon>
        <taxon>Acinetobacter</taxon>
    </lineage>
</organism>
<dbReference type="Gene3D" id="3.30.870.10">
    <property type="entry name" value="Endonuclease Chain A"/>
    <property type="match status" value="2"/>
</dbReference>
<dbReference type="KEGG" id="ala:BFG52_08620"/>
<evidence type="ECO:0000313" key="3">
    <source>
        <dbReference type="Proteomes" id="UP000093391"/>
    </source>
</evidence>
<feature type="domain" description="PLD phosphodiesterase" evidence="1">
    <location>
        <begin position="139"/>
        <end position="166"/>
    </location>
</feature>
<sequence>MVTTSTATQKSTARFDHEFYSEDILAKIKQQQSGYLAMDDAFLSIAARIFIIRQAKYCLDLQYYIWSNDYIGNLIFHELLQAADRGVHIRILIDDQNGRQLDAHFQALKQHPKFEIKLYNPYKFRVFRFIDYIYRAAKINRRMHNKLIIADGSIAVTGGRNISSEYFEASESFQFTDMDILFLGAAVEQANQVFIDFWQHKLSMPVENLIKIPSLADILAKFRIGLKIYDEQQVQIDKKIEKNRKYIEETLFQQHKLKWVKAHFLADSPEKTLANAYGDQLIVHQIRQYMGVPKHRFAVVSAYFVPTLYGAHYLAQLAQHQIQTRVLTNSLLANDVVLVHAYYQKYRKQLLQSGVKLYEFKPYILRKRRSWYEVVTGNVIPAKGKNKSSLHAKFLSVDDKAFIGSFNFDPRSAHLNTEVGLFIESKDLSLHMQGILDASLTKVAYALVLDDKENIIWRDDQGNGQVVEYKHDPQSSRFERLMMYSIAYLPLEWLM</sequence>
<dbReference type="InterPro" id="IPR001736">
    <property type="entry name" value="PLipase_D/transphosphatidylase"/>
</dbReference>
<dbReference type="CDD" id="cd09111">
    <property type="entry name" value="PLDc_ymdC_like_1"/>
    <property type="match status" value="1"/>
</dbReference>
<evidence type="ECO:0000313" key="2">
    <source>
        <dbReference type="EMBL" id="AOA58411.1"/>
    </source>
</evidence>
<dbReference type="AlphaFoldDB" id="A0A1B2LZT3"/>
<feature type="domain" description="PLD phosphodiesterase" evidence="1">
    <location>
        <begin position="386"/>
        <end position="412"/>
    </location>
</feature>
<dbReference type="STRING" id="1789224.BFG52_08620"/>
<protein>
    <submittedName>
        <fullName evidence="2">Phospholipase</fullName>
    </submittedName>
</protein>